<keyword evidence="1" id="KW-0378">Hydrolase</keyword>
<accession>A0A0F8ZED5</accession>
<comment type="caution">
    <text evidence="3">The sequence shown here is derived from an EMBL/GenBank/DDBJ whole genome shotgun (WGS) entry which is preliminary data.</text>
</comment>
<evidence type="ECO:0000256" key="1">
    <source>
        <dbReference type="ARBA" id="ARBA00022801"/>
    </source>
</evidence>
<dbReference type="InterPro" id="IPR001932">
    <property type="entry name" value="PPM-type_phosphatase-like_dom"/>
</dbReference>
<dbReference type="Pfam" id="PF07228">
    <property type="entry name" value="SpoIIE"/>
    <property type="match status" value="1"/>
</dbReference>
<name>A0A0F8ZED5_9ZZZZ</name>
<sequence>MKQVKTANADEAVVRGNESSIHEDTANQLKMAGEVQRNFLPQQLPDSDVTKWAAIWRPAEWVSGDIYDVTRLDEKHIGFYIADAVGHSMPAALLTMFLKQAIVMRQTTGNDYRIFDPLEVMTNLNRKMVEQELNGCLFATCCYCLL</sequence>
<dbReference type="InterPro" id="IPR036457">
    <property type="entry name" value="PPM-type-like_dom_sf"/>
</dbReference>
<feature type="non-terminal residue" evidence="3">
    <location>
        <position position="146"/>
    </location>
</feature>
<feature type="domain" description="PPM-type phosphatase" evidence="2">
    <location>
        <begin position="74"/>
        <end position="145"/>
    </location>
</feature>
<gene>
    <name evidence="3" type="ORF">LCGC14_2705480</name>
</gene>
<protein>
    <recommendedName>
        <fullName evidence="2">PPM-type phosphatase domain-containing protein</fullName>
    </recommendedName>
</protein>
<dbReference type="Gene3D" id="3.60.40.10">
    <property type="entry name" value="PPM-type phosphatase domain"/>
    <property type="match status" value="1"/>
</dbReference>
<proteinExistence type="predicted"/>
<dbReference type="PANTHER" id="PTHR43156:SF2">
    <property type="entry name" value="STAGE II SPORULATION PROTEIN E"/>
    <property type="match status" value="1"/>
</dbReference>
<dbReference type="InterPro" id="IPR052016">
    <property type="entry name" value="Bact_Sigma-Reg"/>
</dbReference>
<dbReference type="AlphaFoldDB" id="A0A0F8ZED5"/>
<evidence type="ECO:0000313" key="3">
    <source>
        <dbReference type="EMBL" id="KKK92182.1"/>
    </source>
</evidence>
<dbReference type="GO" id="GO:0016791">
    <property type="term" value="F:phosphatase activity"/>
    <property type="evidence" value="ECO:0007669"/>
    <property type="project" value="TreeGrafter"/>
</dbReference>
<dbReference type="EMBL" id="LAZR01048329">
    <property type="protein sequence ID" value="KKK92182.1"/>
    <property type="molecule type" value="Genomic_DNA"/>
</dbReference>
<evidence type="ECO:0000259" key="2">
    <source>
        <dbReference type="Pfam" id="PF07228"/>
    </source>
</evidence>
<dbReference type="PANTHER" id="PTHR43156">
    <property type="entry name" value="STAGE II SPORULATION PROTEIN E-RELATED"/>
    <property type="match status" value="1"/>
</dbReference>
<organism evidence="3">
    <name type="scientific">marine sediment metagenome</name>
    <dbReference type="NCBI Taxonomy" id="412755"/>
    <lineage>
        <taxon>unclassified sequences</taxon>
        <taxon>metagenomes</taxon>
        <taxon>ecological metagenomes</taxon>
    </lineage>
</organism>
<reference evidence="3" key="1">
    <citation type="journal article" date="2015" name="Nature">
        <title>Complex archaea that bridge the gap between prokaryotes and eukaryotes.</title>
        <authorList>
            <person name="Spang A."/>
            <person name="Saw J.H."/>
            <person name="Jorgensen S.L."/>
            <person name="Zaremba-Niedzwiedzka K."/>
            <person name="Martijn J."/>
            <person name="Lind A.E."/>
            <person name="van Eijk R."/>
            <person name="Schleper C."/>
            <person name="Guy L."/>
            <person name="Ettema T.J."/>
        </authorList>
    </citation>
    <scope>NUCLEOTIDE SEQUENCE</scope>
</reference>